<dbReference type="Gene3D" id="3.30.1490.20">
    <property type="entry name" value="ATP-grasp fold, A domain"/>
    <property type="match status" value="1"/>
</dbReference>
<dbReference type="Pfam" id="PF15632">
    <property type="entry name" value="ATPgrasp_Ter"/>
    <property type="match status" value="1"/>
</dbReference>
<dbReference type="AlphaFoldDB" id="A0A926HUJ9"/>
<accession>A0A926HUJ9</accession>
<comment type="caution">
    <text evidence="3">The sequence shown here is derived from an EMBL/GenBank/DDBJ whole genome shotgun (WGS) entry which is preliminary data.</text>
</comment>
<gene>
    <name evidence="3" type="ORF">H8695_06660</name>
</gene>
<dbReference type="InterPro" id="IPR011761">
    <property type="entry name" value="ATP-grasp"/>
</dbReference>
<sequence>MTVIITDAKYRMTLAAIRELSKEGFFVAATTDDGEPALPLAFSSNCVGARHVLESARYAESLLELCEHYRRRDGDRPILLPFGARTTALIASDARFRDAAWTHVPDQATLELLGDKSRVLSLAAELGIPVPEQIVCRDGETVESLAARVPYPAVIKYRNGEALGIKAAGRYRIVKNSAQFQKYYPAFAARDPGTLIQRYIEGDGYGVSVLMKGGEVYSYICHRRLREYPIGGGPSTLARTVYDKTLHAQAVRLLRAAGLEGVAMVEFKGSPETGYTLMEVNPRIWGTFPLTYAAGCRFATAWAETALGIAEPLDELTIPYEVSKRMQFSVSDLMAALSWLKAGHIGPLFSAVGCFFNPRVSGGIFTWDDPKPAFVYLRAILHRRKEQGI</sequence>
<dbReference type="GO" id="GO:0005524">
    <property type="term" value="F:ATP binding"/>
    <property type="evidence" value="ECO:0007669"/>
    <property type="project" value="UniProtKB-UniRule"/>
</dbReference>
<evidence type="ECO:0000313" key="3">
    <source>
        <dbReference type="EMBL" id="MBC8536373.1"/>
    </source>
</evidence>
<dbReference type="SUPFAM" id="SSF56059">
    <property type="entry name" value="Glutathione synthetase ATP-binding domain-like"/>
    <property type="match status" value="1"/>
</dbReference>
<organism evidence="3 4">
    <name type="scientific">Feifania hominis</name>
    <dbReference type="NCBI Taxonomy" id="2763660"/>
    <lineage>
        <taxon>Bacteria</taxon>
        <taxon>Bacillati</taxon>
        <taxon>Bacillota</taxon>
        <taxon>Clostridia</taxon>
        <taxon>Eubacteriales</taxon>
        <taxon>Feifaniaceae</taxon>
        <taxon>Feifania</taxon>
    </lineage>
</organism>
<keyword evidence="1" id="KW-0547">Nucleotide-binding</keyword>
<dbReference type="RefSeq" id="WP_249300157.1">
    <property type="nucleotide sequence ID" value="NZ_JACRSP010000002.1"/>
</dbReference>
<reference evidence="3" key="1">
    <citation type="submission" date="2020-08" db="EMBL/GenBank/DDBJ databases">
        <title>Genome public.</title>
        <authorList>
            <person name="Liu C."/>
            <person name="Sun Q."/>
        </authorList>
    </citation>
    <scope>NUCLEOTIDE SEQUENCE</scope>
    <source>
        <strain evidence="3">BX7</strain>
    </source>
</reference>
<dbReference type="GO" id="GO:0046872">
    <property type="term" value="F:metal ion binding"/>
    <property type="evidence" value="ECO:0007669"/>
    <property type="project" value="InterPro"/>
</dbReference>
<protein>
    <submittedName>
        <fullName evidence="3">ATP-grasp domain-containing protein</fullName>
    </submittedName>
</protein>
<name>A0A926HUJ9_9FIRM</name>
<dbReference type="InterPro" id="IPR005479">
    <property type="entry name" value="CPAse_ATP-bd"/>
</dbReference>
<proteinExistence type="predicted"/>
<dbReference type="PROSITE" id="PS00867">
    <property type="entry name" value="CPSASE_2"/>
    <property type="match status" value="1"/>
</dbReference>
<evidence type="ECO:0000313" key="4">
    <source>
        <dbReference type="Proteomes" id="UP000620366"/>
    </source>
</evidence>
<evidence type="ECO:0000259" key="2">
    <source>
        <dbReference type="PROSITE" id="PS50975"/>
    </source>
</evidence>
<dbReference type="Gene3D" id="3.30.470.20">
    <property type="entry name" value="ATP-grasp fold, B domain"/>
    <property type="match status" value="1"/>
</dbReference>
<dbReference type="PROSITE" id="PS50975">
    <property type="entry name" value="ATP_GRASP"/>
    <property type="match status" value="1"/>
</dbReference>
<dbReference type="EMBL" id="JACRSP010000002">
    <property type="protein sequence ID" value="MBC8536373.1"/>
    <property type="molecule type" value="Genomic_DNA"/>
</dbReference>
<dbReference type="InterPro" id="IPR013815">
    <property type="entry name" value="ATP_grasp_subdomain_1"/>
</dbReference>
<evidence type="ECO:0000256" key="1">
    <source>
        <dbReference type="PROSITE-ProRule" id="PRU00409"/>
    </source>
</evidence>
<keyword evidence="4" id="KW-1185">Reference proteome</keyword>
<feature type="domain" description="ATP-grasp" evidence="2">
    <location>
        <begin position="120"/>
        <end position="307"/>
    </location>
</feature>
<dbReference type="Proteomes" id="UP000620366">
    <property type="component" value="Unassembled WGS sequence"/>
</dbReference>
<keyword evidence="1" id="KW-0067">ATP-binding</keyword>